<comment type="caution">
    <text evidence="8">The sequence shown here is derived from an EMBL/GenBank/DDBJ whole genome shotgun (WGS) entry which is preliminary data.</text>
</comment>
<keyword evidence="6" id="KW-0503">Monooxygenase</keyword>
<dbReference type="SUPFAM" id="SSF48264">
    <property type="entry name" value="Cytochrome P450"/>
    <property type="match status" value="1"/>
</dbReference>
<dbReference type="PANTHER" id="PTHR24305:SF232">
    <property type="entry name" value="P450, PUTATIVE (EUROFUNG)-RELATED"/>
    <property type="match status" value="1"/>
</dbReference>
<dbReference type="InterPro" id="IPR050121">
    <property type="entry name" value="Cytochrome_P450_monoxygenase"/>
</dbReference>
<dbReference type="Proteomes" id="UP000094444">
    <property type="component" value="Unassembled WGS sequence"/>
</dbReference>
<dbReference type="EMBL" id="MAVT02001721">
    <property type="protein sequence ID" value="POS70251.1"/>
    <property type="molecule type" value="Genomic_DNA"/>
</dbReference>
<keyword evidence="5 7" id="KW-0408">Iron</keyword>
<dbReference type="OrthoDB" id="1470350at2759"/>
<dbReference type="Pfam" id="PF00067">
    <property type="entry name" value="p450"/>
    <property type="match status" value="2"/>
</dbReference>
<sequence length="573" mass="65315">MSWAYATLACCIIGFSVYLHYRWLLPKPLPGIPYNHEATKSILGDVPDMARHIKATGGEFNGWMARQVEKLGSPVCQVFTRPFSKPWILVADFREAEDILMRRPEFDKPTFLSDGMVCLGEFAARYKTNDAFKYRRHLKHDLMAPTFLNNHVGPFVHRKGLELVRLLHMKIDLAQGRPFSIRHDYENVALDIVTHYEFGENMTLSAVRPQLDLLSELVHHRFAAAGPTDIDEPVELPEAQLDPFLVAVDQAPAVLEKTTNSWAPKLSHWWWTHQSWYKNIFSHRAYVIPEQIAKAIENHQRGKVNSALEHVIMREAAMAEKEFRSPQFGAQWLIDEAFGDLIASHHTNSGAMSWLSKYLTDYPDVQSMLRAHLFSELITAAEDKRQPTYEEITKARLPYLEAVIAEMQRLTPFSMVREATCDTMILGHRVPKGCQVFMVNGGPGYLSPSLNVDEALRSETSRKARSRGSWDETKDLSVFNPERWLERRADGKCDFNAVAGPQLGFGAGPRQCWGRRMAQLQVKVIMTLMVWNFEFLPVPKSLGGYDARDGISRQPQKVFVRMQGLSQTVSNQT</sequence>
<keyword evidence="4 7" id="KW-0479">Metal-binding</keyword>
<evidence type="ECO:0000256" key="1">
    <source>
        <dbReference type="ARBA" id="ARBA00001971"/>
    </source>
</evidence>
<dbReference type="Gene3D" id="1.10.630.10">
    <property type="entry name" value="Cytochrome P450"/>
    <property type="match status" value="1"/>
</dbReference>
<evidence type="ECO:0000256" key="7">
    <source>
        <dbReference type="PIRSR" id="PIRSR602403-1"/>
    </source>
</evidence>
<name>A0A2P5HJ55_DIAHE</name>
<evidence type="ECO:0000313" key="9">
    <source>
        <dbReference type="Proteomes" id="UP000094444"/>
    </source>
</evidence>
<dbReference type="InterPro" id="IPR001128">
    <property type="entry name" value="Cyt_P450"/>
</dbReference>
<evidence type="ECO:0000256" key="3">
    <source>
        <dbReference type="ARBA" id="ARBA00022617"/>
    </source>
</evidence>
<dbReference type="InterPro" id="IPR036396">
    <property type="entry name" value="Cyt_P450_sf"/>
</dbReference>
<dbReference type="InterPro" id="IPR002403">
    <property type="entry name" value="Cyt_P450_E_grp-IV"/>
</dbReference>
<gene>
    <name evidence="8" type="ORF">DHEL01_v211356</name>
</gene>
<proteinExistence type="inferred from homology"/>
<dbReference type="GO" id="GO:0020037">
    <property type="term" value="F:heme binding"/>
    <property type="evidence" value="ECO:0007669"/>
    <property type="project" value="InterPro"/>
</dbReference>
<evidence type="ECO:0000256" key="6">
    <source>
        <dbReference type="ARBA" id="ARBA00023033"/>
    </source>
</evidence>
<comment type="similarity">
    <text evidence="2">Belongs to the cytochrome P450 family.</text>
</comment>
<dbReference type="GO" id="GO:0004497">
    <property type="term" value="F:monooxygenase activity"/>
    <property type="evidence" value="ECO:0007669"/>
    <property type="project" value="UniProtKB-KW"/>
</dbReference>
<dbReference type="STRING" id="158607.A0A2P5HJ55"/>
<evidence type="ECO:0000256" key="5">
    <source>
        <dbReference type="ARBA" id="ARBA00023004"/>
    </source>
</evidence>
<evidence type="ECO:0000256" key="4">
    <source>
        <dbReference type="ARBA" id="ARBA00022723"/>
    </source>
</evidence>
<accession>A0A2P5HJ55</accession>
<comment type="cofactor">
    <cofactor evidence="1 7">
        <name>heme</name>
        <dbReference type="ChEBI" id="CHEBI:30413"/>
    </cofactor>
</comment>
<dbReference type="InParanoid" id="A0A2P5HJ55"/>
<dbReference type="PANTHER" id="PTHR24305">
    <property type="entry name" value="CYTOCHROME P450"/>
    <property type="match status" value="1"/>
</dbReference>
<evidence type="ECO:0008006" key="10">
    <source>
        <dbReference type="Google" id="ProtNLM"/>
    </source>
</evidence>
<evidence type="ECO:0000256" key="2">
    <source>
        <dbReference type="ARBA" id="ARBA00010617"/>
    </source>
</evidence>
<dbReference type="PRINTS" id="PR00385">
    <property type="entry name" value="P450"/>
</dbReference>
<dbReference type="AlphaFoldDB" id="A0A2P5HJ55"/>
<keyword evidence="3 7" id="KW-0349">Heme</keyword>
<organism evidence="8 9">
    <name type="scientific">Diaporthe helianthi</name>
    <dbReference type="NCBI Taxonomy" id="158607"/>
    <lineage>
        <taxon>Eukaryota</taxon>
        <taxon>Fungi</taxon>
        <taxon>Dikarya</taxon>
        <taxon>Ascomycota</taxon>
        <taxon>Pezizomycotina</taxon>
        <taxon>Sordariomycetes</taxon>
        <taxon>Sordariomycetidae</taxon>
        <taxon>Diaporthales</taxon>
        <taxon>Diaporthaceae</taxon>
        <taxon>Diaporthe</taxon>
    </lineage>
</organism>
<dbReference type="GO" id="GO:0005506">
    <property type="term" value="F:iron ion binding"/>
    <property type="evidence" value="ECO:0007669"/>
    <property type="project" value="InterPro"/>
</dbReference>
<keyword evidence="6" id="KW-0560">Oxidoreductase</keyword>
<reference evidence="8" key="1">
    <citation type="submission" date="2017-09" db="EMBL/GenBank/DDBJ databases">
        <title>Polyketide synthases of a Diaporthe helianthi virulent isolate.</title>
        <authorList>
            <person name="Baroncelli R."/>
        </authorList>
    </citation>
    <scope>NUCLEOTIDE SEQUENCE [LARGE SCALE GENOMIC DNA]</scope>
    <source>
        <strain evidence="8">7/96</strain>
    </source>
</reference>
<keyword evidence="9" id="KW-1185">Reference proteome</keyword>
<evidence type="ECO:0000313" key="8">
    <source>
        <dbReference type="EMBL" id="POS70251.1"/>
    </source>
</evidence>
<protein>
    <recommendedName>
        <fullName evidence="10">Cytochrome P450</fullName>
    </recommendedName>
</protein>
<feature type="binding site" description="axial binding residue" evidence="7">
    <location>
        <position position="512"/>
    </location>
    <ligand>
        <name>heme</name>
        <dbReference type="ChEBI" id="CHEBI:30413"/>
    </ligand>
    <ligandPart>
        <name>Fe</name>
        <dbReference type="ChEBI" id="CHEBI:18248"/>
    </ligandPart>
</feature>
<dbReference type="GO" id="GO:0016705">
    <property type="term" value="F:oxidoreductase activity, acting on paired donors, with incorporation or reduction of molecular oxygen"/>
    <property type="evidence" value="ECO:0007669"/>
    <property type="project" value="InterPro"/>
</dbReference>
<dbReference type="PRINTS" id="PR00465">
    <property type="entry name" value="EP450IV"/>
</dbReference>